<dbReference type="PANTHER" id="PTHR12526">
    <property type="entry name" value="GLYCOSYLTRANSFERASE"/>
    <property type="match status" value="1"/>
</dbReference>
<dbReference type="EMBL" id="CP000271">
    <property type="protein sequence ID" value="ABE33736.1"/>
    <property type="molecule type" value="Genomic_DNA"/>
</dbReference>
<evidence type="ECO:0000313" key="5">
    <source>
        <dbReference type="EMBL" id="ABE33736.1"/>
    </source>
</evidence>
<protein>
    <submittedName>
        <fullName evidence="5">Glycosyltransferase</fullName>
    </submittedName>
</protein>
<name>Q13QA3_PARXL</name>
<proteinExistence type="predicted"/>
<dbReference type="AlphaFoldDB" id="Q13QA3"/>
<dbReference type="CDD" id="cd03801">
    <property type="entry name" value="GT4_PimA-like"/>
    <property type="match status" value="1"/>
</dbReference>
<dbReference type="InterPro" id="IPR001296">
    <property type="entry name" value="Glyco_trans_1"/>
</dbReference>
<dbReference type="PATRIC" id="fig|266265.5.peg.5464"/>
<dbReference type="eggNOG" id="COG0438">
    <property type="taxonomic scope" value="Bacteria"/>
</dbReference>
<feature type="domain" description="Glycosyltransferase subfamily 4-like N-terminal" evidence="4">
    <location>
        <begin position="60"/>
        <end position="177"/>
    </location>
</feature>
<dbReference type="CAZy" id="GT4">
    <property type="family name" value="Glycosyltransferase Family 4"/>
</dbReference>
<dbReference type="OrthoDB" id="484631at2"/>
<dbReference type="RefSeq" id="WP_011491096.1">
    <property type="nucleotide sequence ID" value="NC_007952.1"/>
</dbReference>
<dbReference type="Proteomes" id="UP000001817">
    <property type="component" value="Chromosome 2"/>
</dbReference>
<dbReference type="DNASU" id="4007254"/>
<reference evidence="5 6" key="1">
    <citation type="journal article" date="2006" name="Proc. Natl. Acad. Sci. U.S.A.">
        <title>Burkholderia xenovorans LB400 harbors a multi-replicon, 9.73-Mbp genome shaped for versatility.</title>
        <authorList>
            <person name="Chain P.S."/>
            <person name="Denef V.J."/>
            <person name="Konstantinidis K.T."/>
            <person name="Vergez L.M."/>
            <person name="Agullo L."/>
            <person name="Reyes V.L."/>
            <person name="Hauser L."/>
            <person name="Cordova M."/>
            <person name="Gomez L."/>
            <person name="Gonzalez M."/>
            <person name="Land M."/>
            <person name="Lao V."/>
            <person name="Larimer F."/>
            <person name="LiPuma J.J."/>
            <person name="Mahenthiralingam E."/>
            <person name="Malfatti S.A."/>
            <person name="Marx C.J."/>
            <person name="Parnell J.J."/>
            <person name="Ramette A."/>
            <person name="Richardson P."/>
            <person name="Seeger M."/>
            <person name="Smith D."/>
            <person name="Spilker T."/>
            <person name="Sul W.J."/>
            <person name="Tsoi T.V."/>
            <person name="Ulrich L.E."/>
            <person name="Zhulin I.B."/>
            <person name="Tiedje J.M."/>
        </authorList>
    </citation>
    <scope>NUCLEOTIDE SEQUENCE [LARGE SCALE GENOMIC DNA]</scope>
    <source>
        <strain evidence="5 6">LB400</strain>
    </source>
</reference>
<evidence type="ECO:0000313" key="6">
    <source>
        <dbReference type="Proteomes" id="UP000001817"/>
    </source>
</evidence>
<dbReference type="KEGG" id="bxb:DR64_4581"/>
<dbReference type="PANTHER" id="PTHR12526:SF510">
    <property type="entry name" value="D-INOSITOL 3-PHOSPHATE GLYCOSYLTRANSFERASE"/>
    <property type="match status" value="1"/>
</dbReference>
<evidence type="ECO:0000259" key="3">
    <source>
        <dbReference type="Pfam" id="PF00534"/>
    </source>
</evidence>
<dbReference type="STRING" id="266265.Bxe_B2250"/>
<dbReference type="Gene3D" id="3.40.50.2000">
    <property type="entry name" value="Glycogen Phosphorylase B"/>
    <property type="match status" value="2"/>
</dbReference>
<keyword evidence="1" id="KW-0328">Glycosyltransferase</keyword>
<dbReference type="KEGG" id="bxe:Bxe_B2250"/>
<evidence type="ECO:0000259" key="4">
    <source>
        <dbReference type="Pfam" id="PF13439"/>
    </source>
</evidence>
<dbReference type="SUPFAM" id="SSF53756">
    <property type="entry name" value="UDP-Glycosyltransferase/glycogen phosphorylase"/>
    <property type="match status" value="1"/>
</dbReference>
<accession>Q13QA3</accession>
<dbReference type="Pfam" id="PF00534">
    <property type="entry name" value="Glycos_transf_1"/>
    <property type="match status" value="1"/>
</dbReference>
<keyword evidence="2" id="KW-0808">Transferase</keyword>
<dbReference type="InterPro" id="IPR028098">
    <property type="entry name" value="Glyco_trans_4-like_N"/>
</dbReference>
<evidence type="ECO:0000256" key="2">
    <source>
        <dbReference type="ARBA" id="ARBA00022679"/>
    </source>
</evidence>
<organism evidence="5 6">
    <name type="scientific">Paraburkholderia xenovorans (strain LB400)</name>
    <dbReference type="NCBI Taxonomy" id="266265"/>
    <lineage>
        <taxon>Bacteria</taxon>
        <taxon>Pseudomonadati</taxon>
        <taxon>Pseudomonadota</taxon>
        <taxon>Betaproteobacteria</taxon>
        <taxon>Burkholderiales</taxon>
        <taxon>Burkholderiaceae</taxon>
        <taxon>Paraburkholderia</taxon>
    </lineage>
</organism>
<keyword evidence="6" id="KW-1185">Reference proteome</keyword>
<dbReference type="GO" id="GO:0016757">
    <property type="term" value="F:glycosyltransferase activity"/>
    <property type="evidence" value="ECO:0007669"/>
    <property type="project" value="UniProtKB-KW"/>
</dbReference>
<gene>
    <name evidence="5" type="ORF">Bxe_B2250</name>
</gene>
<evidence type="ECO:0000256" key="1">
    <source>
        <dbReference type="ARBA" id="ARBA00022676"/>
    </source>
</evidence>
<feature type="domain" description="Glycosyl transferase family 1" evidence="3">
    <location>
        <begin position="200"/>
        <end position="354"/>
    </location>
</feature>
<sequence>MSKHQNDNPRVPHEAAPLRVLHVGPGQGQRGGIASVLAELSAQRARFRDAGVVVAIFETHGFQSMRSLLCFPLVDIPRFLFAVLKGVDLIHFHVSVRGSFYRKFLLYLLARLFGKRTIFHLHAGNFQDFWASNGPTTRKAVSRFIRGADAVVAVSSAIASELQGHQGVTRNLYVIGNTAYSAELAAGAALRDSSGGKRVDMTPYVAFAGRFTEGKGLDELLRAVAALNRRGLKVQLRLAGAGDMDRWTRAAIEYGVSDQVRFVGWLQGDAKLEFYRDAAVFCMPSHFEAFGISTLEAMFIGRPVIGTRVGGFLDLVEEGVTGYLVRCGDSHGLAERIRHLVERPELAHEMGRQAVSRALSRYSVDAIVSQYARCYRQVNGSRGA</sequence>
<dbReference type="Pfam" id="PF13439">
    <property type="entry name" value="Glyco_transf_4"/>
    <property type="match status" value="1"/>
</dbReference>